<accession>A0A0D7AHY9</accession>
<name>A0A0D7AHY9_9AGAR</name>
<feature type="transmembrane region" description="Helical" evidence="1">
    <location>
        <begin position="12"/>
        <end position="36"/>
    </location>
</feature>
<protein>
    <submittedName>
        <fullName evidence="2">Uncharacterized protein</fullName>
    </submittedName>
</protein>
<keyword evidence="3" id="KW-1185">Reference proteome</keyword>
<organism evidence="2 3">
    <name type="scientific">Fistulina hepatica ATCC 64428</name>
    <dbReference type="NCBI Taxonomy" id="1128425"/>
    <lineage>
        <taxon>Eukaryota</taxon>
        <taxon>Fungi</taxon>
        <taxon>Dikarya</taxon>
        <taxon>Basidiomycota</taxon>
        <taxon>Agaricomycotina</taxon>
        <taxon>Agaricomycetes</taxon>
        <taxon>Agaricomycetidae</taxon>
        <taxon>Agaricales</taxon>
        <taxon>Fistulinaceae</taxon>
        <taxon>Fistulina</taxon>
    </lineage>
</organism>
<feature type="transmembrane region" description="Helical" evidence="1">
    <location>
        <begin position="56"/>
        <end position="78"/>
    </location>
</feature>
<reference evidence="2 3" key="1">
    <citation type="journal article" date="2015" name="Fungal Genet. Biol.">
        <title>Evolution of novel wood decay mechanisms in Agaricales revealed by the genome sequences of Fistulina hepatica and Cylindrobasidium torrendii.</title>
        <authorList>
            <person name="Floudas D."/>
            <person name="Held B.W."/>
            <person name="Riley R."/>
            <person name="Nagy L.G."/>
            <person name="Koehler G."/>
            <person name="Ransdell A.S."/>
            <person name="Younus H."/>
            <person name="Chow J."/>
            <person name="Chiniquy J."/>
            <person name="Lipzen A."/>
            <person name="Tritt A."/>
            <person name="Sun H."/>
            <person name="Haridas S."/>
            <person name="LaButti K."/>
            <person name="Ohm R.A."/>
            <person name="Kues U."/>
            <person name="Blanchette R.A."/>
            <person name="Grigoriev I.V."/>
            <person name="Minto R.E."/>
            <person name="Hibbett D.S."/>
        </authorList>
    </citation>
    <scope>NUCLEOTIDE SEQUENCE [LARGE SCALE GENOMIC DNA]</scope>
    <source>
        <strain evidence="2 3">ATCC 64428</strain>
    </source>
</reference>
<dbReference type="Proteomes" id="UP000054144">
    <property type="component" value="Unassembled WGS sequence"/>
</dbReference>
<keyword evidence="1" id="KW-0812">Transmembrane</keyword>
<keyword evidence="1" id="KW-1133">Transmembrane helix</keyword>
<gene>
    <name evidence="2" type="ORF">FISHEDRAFT_72170</name>
</gene>
<sequence>MPHSASFSPIPLTVWFLMNSVTITHGAAIAGSTYIARGGLASSATSAEEKASLGLVLGPLLGGLSLLVVVGILLFCYIRRRRQMSTRDIEVTPYPTSHSAETHKPLLFGSDSSCTDSTGNISRCTTTPLVSAGHYGRVQVAHFDLPSPPRRTPHRPRRHRDARRGTFVDLHNQLENLRMQIASLRTAEHRPSPPRPLSLAADATASELVLPTPPLYQAPGRTQSFA</sequence>
<proteinExistence type="predicted"/>
<dbReference type="AlphaFoldDB" id="A0A0D7AHY9"/>
<evidence type="ECO:0000313" key="3">
    <source>
        <dbReference type="Proteomes" id="UP000054144"/>
    </source>
</evidence>
<dbReference type="EMBL" id="KN881696">
    <property type="protein sequence ID" value="KIY49940.1"/>
    <property type="molecule type" value="Genomic_DNA"/>
</dbReference>
<keyword evidence="1" id="KW-0472">Membrane</keyword>
<evidence type="ECO:0000313" key="2">
    <source>
        <dbReference type="EMBL" id="KIY49940.1"/>
    </source>
</evidence>
<evidence type="ECO:0000256" key="1">
    <source>
        <dbReference type="SAM" id="Phobius"/>
    </source>
</evidence>